<protein>
    <submittedName>
        <fullName evidence="2">Uncharacterized protein</fullName>
    </submittedName>
</protein>
<organism evidence="2 3">
    <name type="scientific">Phaseolus angularis</name>
    <name type="common">Azuki bean</name>
    <name type="synonym">Vigna angularis</name>
    <dbReference type="NCBI Taxonomy" id="3914"/>
    <lineage>
        <taxon>Eukaryota</taxon>
        <taxon>Viridiplantae</taxon>
        <taxon>Streptophyta</taxon>
        <taxon>Embryophyta</taxon>
        <taxon>Tracheophyta</taxon>
        <taxon>Spermatophyta</taxon>
        <taxon>Magnoliopsida</taxon>
        <taxon>eudicotyledons</taxon>
        <taxon>Gunneridae</taxon>
        <taxon>Pentapetalae</taxon>
        <taxon>rosids</taxon>
        <taxon>fabids</taxon>
        <taxon>Fabales</taxon>
        <taxon>Fabaceae</taxon>
        <taxon>Papilionoideae</taxon>
        <taxon>50 kb inversion clade</taxon>
        <taxon>NPAAA clade</taxon>
        <taxon>indigoferoid/millettioid clade</taxon>
        <taxon>Phaseoleae</taxon>
        <taxon>Vigna</taxon>
    </lineage>
</organism>
<reference evidence="3" key="1">
    <citation type="journal article" date="2015" name="Proc. Natl. Acad. Sci. U.S.A.">
        <title>Genome sequencing of adzuki bean (Vigna angularis) provides insight into high starch and low fat accumulation and domestication.</title>
        <authorList>
            <person name="Yang K."/>
            <person name="Tian Z."/>
            <person name="Chen C."/>
            <person name="Luo L."/>
            <person name="Zhao B."/>
            <person name="Wang Z."/>
            <person name="Yu L."/>
            <person name="Li Y."/>
            <person name="Sun Y."/>
            <person name="Li W."/>
            <person name="Chen Y."/>
            <person name="Li Y."/>
            <person name="Zhang Y."/>
            <person name="Ai D."/>
            <person name="Zhao J."/>
            <person name="Shang C."/>
            <person name="Ma Y."/>
            <person name="Wu B."/>
            <person name="Wang M."/>
            <person name="Gao L."/>
            <person name="Sun D."/>
            <person name="Zhang P."/>
            <person name="Guo F."/>
            <person name="Wang W."/>
            <person name="Li Y."/>
            <person name="Wang J."/>
            <person name="Varshney R.K."/>
            <person name="Wang J."/>
            <person name="Ling H.Q."/>
            <person name="Wan P."/>
        </authorList>
    </citation>
    <scope>NUCLEOTIDE SEQUENCE</scope>
    <source>
        <strain evidence="3">cv. Jingnong 6</strain>
    </source>
</reference>
<sequence>MGQSQFGQAVEKFDRLPQQQWQQQPSLSERMAKVDDTLQQLTQISNSHHKSTEAALKRMEMQLGHILQKRDDFGLNATSDGSNDSIY</sequence>
<dbReference type="AlphaFoldDB" id="A0A0L9VK76"/>
<feature type="region of interest" description="Disordered" evidence="1">
    <location>
        <begin position="1"/>
        <end position="30"/>
    </location>
</feature>
<evidence type="ECO:0000313" key="2">
    <source>
        <dbReference type="EMBL" id="KOM55393.1"/>
    </source>
</evidence>
<evidence type="ECO:0000313" key="3">
    <source>
        <dbReference type="Proteomes" id="UP000053144"/>
    </source>
</evidence>
<dbReference type="Proteomes" id="UP000053144">
    <property type="component" value="Chromosome 10"/>
</dbReference>
<evidence type="ECO:0000256" key="1">
    <source>
        <dbReference type="SAM" id="MobiDB-lite"/>
    </source>
</evidence>
<dbReference type="EMBL" id="CM003380">
    <property type="protein sequence ID" value="KOM55393.1"/>
    <property type="molecule type" value="Genomic_DNA"/>
</dbReference>
<accession>A0A0L9VK76</accession>
<dbReference type="Gramene" id="KOM55393">
    <property type="protein sequence ID" value="KOM55393"/>
    <property type="gene ID" value="LR48_Vigan10g128500"/>
</dbReference>
<gene>
    <name evidence="2" type="ORF">LR48_Vigan10g128500</name>
</gene>
<proteinExistence type="predicted"/>
<name>A0A0L9VK76_PHAAN</name>